<feature type="chain" id="PRO_5045274659" evidence="1">
    <location>
        <begin position="41"/>
        <end position="182"/>
    </location>
</feature>
<keyword evidence="1" id="KW-0732">Signal</keyword>
<accession>A0ABM0K702</accession>
<sequence>MCSVFGPAPRQGNTMRLSSVSSPLLVLLLALLGLVGRTSGWDSDDWEKLHFDVRDMLAVSTESPPTPQFHWKQRLLPKDDDSSDMSLPPNLLLPLKSILSGDATLETESSTPSDLEEKWNTLSLLGKKMTALTQEILKIGFLLLRDFLGIAAVDSPDMPASKCSGPGCVVEPTVAPTVEGEK</sequence>
<protein>
    <submittedName>
        <fullName evidence="3">Uncharacterized protein LOC101862148</fullName>
    </submittedName>
</protein>
<evidence type="ECO:0000313" key="3">
    <source>
        <dbReference type="RefSeq" id="XP_005110217.1"/>
    </source>
</evidence>
<gene>
    <name evidence="3" type="primary">LOC101862148</name>
</gene>
<evidence type="ECO:0000313" key="2">
    <source>
        <dbReference type="Proteomes" id="UP000694888"/>
    </source>
</evidence>
<name>A0ABM0K702_APLCA</name>
<reference evidence="3" key="1">
    <citation type="submission" date="2025-08" db="UniProtKB">
        <authorList>
            <consortium name="RefSeq"/>
        </authorList>
    </citation>
    <scope>IDENTIFICATION</scope>
</reference>
<proteinExistence type="predicted"/>
<feature type="signal peptide" evidence="1">
    <location>
        <begin position="1"/>
        <end position="40"/>
    </location>
</feature>
<keyword evidence="2" id="KW-1185">Reference proteome</keyword>
<dbReference type="GeneID" id="101862148"/>
<evidence type="ECO:0000256" key="1">
    <source>
        <dbReference type="SAM" id="SignalP"/>
    </source>
</evidence>
<dbReference type="Proteomes" id="UP000694888">
    <property type="component" value="Unplaced"/>
</dbReference>
<organism evidence="2 3">
    <name type="scientific">Aplysia californica</name>
    <name type="common">California sea hare</name>
    <dbReference type="NCBI Taxonomy" id="6500"/>
    <lineage>
        <taxon>Eukaryota</taxon>
        <taxon>Metazoa</taxon>
        <taxon>Spiralia</taxon>
        <taxon>Lophotrochozoa</taxon>
        <taxon>Mollusca</taxon>
        <taxon>Gastropoda</taxon>
        <taxon>Heterobranchia</taxon>
        <taxon>Euthyneura</taxon>
        <taxon>Tectipleura</taxon>
        <taxon>Aplysiida</taxon>
        <taxon>Aplysioidea</taxon>
        <taxon>Aplysiidae</taxon>
        <taxon>Aplysia</taxon>
    </lineage>
</organism>
<dbReference type="RefSeq" id="XP_005110217.1">
    <property type="nucleotide sequence ID" value="XM_005110160.3"/>
</dbReference>